<name>A0A444HDS7_9FLAO</name>
<comment type="caution">
    <text evidence="1">The sequence shown here is derived from an EMBL/GenBank/DDBJ whole genome shotgun (WGS) entry which is preliminary data.</text>
</comment>
<reference evidence="1 2" key="1">
    <citation type="submission" date="2019-01" db="EMBL/GenBank/DDBJ databases">
        <title>Flavobacterium sp. nov.,isolated from freshwater.</title>
        <authorList>
            <person name="Zhang R."/>
            <person name="Du Z.-J."/>
        </authorList>
    </citation>
    <scope>NUCLEOTIDE SEQUENCE [LARGE SCALE GENOMIC DNA]</scope>
    <source>
        <strain evidence="1 2">1E403</strain>
    </source>
</reference>
<proteinExistence type="predicted"/>
<dbReference type="AlphaFoldDB" id="A0A444HDS7"/>
<evidence type="ECO:0000313" key="2">
    <source>
        <dbReference type="Proteomes" id="UP000287527"/>
    </source>
</evidence>
<protein>
    <submittedName>
        <fullName evidence="1">Uncharacterized protein</fullName>
    </submittedName>
</protein>
<dbReference type="EMBL" id="SBII01000002">
    <property type="protein sequence ID" value="RWX02410.1"/>
    <property type="molecule type" value="Genomic_DNA"/>
</dbReference>
<dbReference type="Proteomes" id="UP000287527">
    <property type="component" value="Unassembled WGS sequence"/>
</dbReference>
<accession>A0A444HDS7</accession>
<dbReference type="RefSeq" id="WP_128388682.1">
    <property type="nucleotide sequence ID" value="NZ_SBII01000002.1"/>
</dbReference>
<organism evidence="1 2">
    <name type="scientific">Flavobacterium cerinum</name>
    <dbReference type="NCBI Taxonomy" id="2502784"/>
    <lineage>
        <taxon>Bacteria</taxon>
        <taxon>Pseudomonadati</taxon>
        <taxon>Bacteroidota</taxon>
        <taxon>Flavobacteriia</taxon>
        <taxon>Flavobacteriales</taxon>
        <taxon>Flavobacteriaceae</taxon>
        <taxon>Flavobacterium</taxon>
    </lineage>
</organism>
<gene>
    <name evidence="1" type="ORF">EPI11_04090</name>
</gene>
<keyword evidence="2" id="KW-1185">Reference proteome</keyword>
<evidence type="ECO:0000313" key="1">
    <source>
        <dbReference type="EMBL" id="RWX02410.1"/>
    </source>
</evidence>
<sequence length="124" mass="14441">MTIEDFTVKFSEIINSIQNTNYGYVVAQFKIVTLIQEFYLTSTFNREDIVQLVEVYPYEEISSKAQDEAIGEIISNLNGFHKCRPITDDFGDEYSQYLFAMLNRLHFLNALFDECTGERNIDLL</sequence>